<dbReference type="InParanoid" id="A0A1X7TCS8"/>
<accession>A0A1X7TCS8</accession>
<sequence>MRSLQRGFKRQPLRCSLYQSRSLFRSSVFIGMASIPLETLENKCEVRASEDLKDEKGRRATGGKLEVYVRLREPLSGCDQEEKEQKWLVFQEAIASESTVSMVRPMVSTGPASSPIKVEQTTSLDALKLEFSLVQNAIKAGKKDPAIVQRGRALQSKIQETKQRLQSDAGFRREYLSAIAREIKTEKVYEQQLVQAGRTGEAKIIQGRRRVMENEISKMTKK</sequence>
<dbReference type="InterPro" id="IPR039725">
    <property type="entry name" value="CC2D1A/B"/>
</dbReference>
<reference evidence="1" key="2">
    <citation type="submission" date="2017-05" db="UniProtKB">
        <authorList>
            <consortium name="EnsemblMetazoa"/>
        </authorList>
    </citation>
    <scope>IDENTIFICATION</scope>
</reference>
<keyword evidence="2" id="KW-1185">Reference proteome</keyword>
<dbReference type="EnsemblMetazoa" id="XM_011409494.2">
    <property type="protein sequence ID" value="XP_011407796.2"/>
    <property type="gene ID" value="LOC105315009"/>
</dbReference>
<dbReference type="STRING" id="400682.A0A1X7TCS8"/>
<gene>
    <name evidence="1" type="primary">105315009</name>
</gene>
<dbReference type="eggNOG" id="KOG3837">
    <property type="taxonomic scope" value="Eukaryota"/>
</dbReference>
<organism evidence="1">
    <name type="scientific">Amphimedon queenslandica</name>
    <name type="common">Sponge</name>
    <dbReference type="NCBI Taxonomy" id="400682"/>
    <lineage>
        <taxon>Eukaryota</taxon>
        <taxon>Metazoa</taxon>
        <taxon>Porifera</taxon>
        <taxon>Demospongiae</taxon>
        <taxon>Heteroscleromorpha</taxon>
        <taxon>Haplosclerida</taxon>
        <taxon>Niphatidae</taxon>
        <taxon>Amphimedon</taxon>
    </lineage>
</organism>
<dbReference type="AlphaFoldDB" id="A0A1X7TCS8"/>
<dbReference type="PANTHER" id="PTHR13076:SF9">
    <property type="entry name" value="COILED-COIL AND C2 DOMAIN-CONTAINING PROTEIN 1-LIKE"/>
    <property type="match status" value="1"/>
</dbReference>
<dbReference type="GO" id="GO:0001227">
    <property type="term" value="F:DNA-binding transcription repressor activity, RNA polymerase II-specific"/>
    <property type="evidence" value="ECO:0007669"/>
    <property type="project" value="InterPro"/>
</dbReference>
<protein>
    <submittedName>
        <fullName evidence="1">Uncharacterized protein</fullName>
    </submittedName>
</protein>
<proteinExistence type="predicted"/>
<reference evidence="2" key="1">
    <citation type="journal article" date="2010" name="Nature">
        <title>The Amphimedon queenslandica genome and the evolution of animal complexity.</title>
        <authorList>
            <person name="Srivastava M."/>
            <person name="Simakov O."/>
            <person name="Chapman J."/>
            <person name="Fahey B."/>
            <person name="Gauthier M.E."/>
            <person name="Mitros T."/>
            <person name="Richards G.S."/>
            <person name="Conaco C."/>
            <person name="Dacre M."/>
            <person name="Hellsten U."/>
            <person name="Larroux C."/>
            <person name="Putnam N.H."/>
            <person name="Stanke M."/>
            <person name="Adamska M."/>
            <person name="Darling A."/>
            <person name="Degnan S.M."/>
            <person name="Oakley T.H."/>
            <person name="Plachetzki D.C."/>
            <person name="Zhai Y."/>
            <person name="Adamski M."/>
            <person name="Calcino A."/>
            <person name="Cummins S.F."/>
            <person name="Goodstein D.M."/>
            <person name="Harris C."/>
            <person name="Jackson D.J."/>
            <person name="Leys S.P."/>
            <person name="Shu S."/>
            <person name="Woodcroft B.J."/>
            <person name="Vervoort M."/>
            <person name="Kosik K.S."/>
            <person name="Manning G."/>
            <person name="Degnan B.M."/>
            <person name="Rokhsar D.S."/>
        </authorList>
    </citation>
    <scope>NUCLEOTIDE SEQUENCE [LARGE SCALE GENOMIC DNA]</scope>
</reference>
<dbReference type="PANTHER" id="PTHR13076">
    <property type="entry name" value="COILED-COIL AND C2 DOMAIN-CONTAINING PROTEIN 1-LIKE"/>
    <property type="match status" value="1"/>
</dbReference>
<dbReference type="Proteomes" id="UP000007879">
    <property type="component" value="Unassembled WGS sequence"/>
</dbReference>
<evidence type="ECO:0000313" key="1">
    <source>
        <dbReference type="EnsemblMetazoa" id="Aqu2.1.12375_001"/>
    </source>
</evidence>
<dbReference type="EnsemblMetazoa" id="Aqu2.1.12375_001">
    <property type="protein sequence ID" value="Aqu2.1.12375_001"/>
    <property type="gene ID" value="Aqu2.1.12375"/>
</dbReference>
<name>A0A1X7TCS8_AMPQE</name>
<dbReference type="OrthoDB" id="19996at2759"/>
<dbReference type="KEGG" id="aqu:105315009"/>
<evidence type="ECO:0000313" key="2">
    <source>
        <dbReference type="Proteomes" id="UP000007879"/>
    </source>
</evidence>